<dbReference type="Proteomes" id="UP000377803">
    <property type="component" value="Chromosome"/>
</dbReference>
<dbReference type="AlphaFoldDB" id="A0A5Q0UG47"/>
<organism evidence="1 2">
    <name type="scientific">Candidatus Nanohalobium constans</name>
    <dbReference type="NCBI Taxonomy" id="2565781"/>
    <lineage>
        <taxon>Archaea</taxon>
        <taxon>Candidatus Nanohalarchaeota</taxon>
        <taxon>Candidatus Nanohalobia</taxon>
        <taxon>Candidatus Nanohalobiales</taxon>
        <taxon>Candidatus Nanohalobiaceae</taxon>
        <taxon>Candidatus Nanohalobium</taxon>
    </lineage>
</organism>
<keyword evidence="2" id="KW-1185">Reference proteome</keyword>
<dbReference type="EMBL" id="CP040089">
    <property type="protein sequence ID" value="QGA80534.1"/>
    <property type="molecule type" value="Genomic_DNA"/>
</dbReference>
<accession>A0A5Q0UG47</accession>
<sequence length="249" mass="28814">MDIYSKFFELVESMEGEVIQDLLNGETLPADKVFQQLEDPRLVKLTENFPDGKGIEIDGERNHISLEKGFAYKAKRDLERRTIPGVLGEKKRSVLRRIMPFPRIHAEYRTELVEEFGDYNISLYTDPDNFVTVYHAAKTPQEAEEIIRDGKIKPNINSRLREKIGVTPVIYTNEDHREMRFYLDGEGVVFEIEVHEARLGYGNHSDTLTDEIDLENVVSVYPEEKAEHYEALLKSQGYNPDINQSLTDF</sequence>
<proteinExistence type="predicted"/>
<gene>
    <name evidence="1" type="ORF">LC1Nh_0642</name>
</gene>
<dbReference type="KEGG" id="ncon:LC1Nh_0642"/>
<protein>
    <submittedName>
        <fullName evidence="1">Uncharacterized protein</fullName>
    </submittedName>
</protein>
<name>A0A5Q0UG47_9ARCH</name>
<reference evidence="2" key="1">
    <citation type="submission" date="2019-05" db="EMBL/GenBank/DDBJ databases">
        <title>Candidatus Nanohalobium constans, a novel model system to study the DPANN nano-sized archaea: genomic and physiological characterization of a nanoarchaeon co-cultured with its chitinotrophic host.</title>
        <authorList>
            <person name="La Cono V."/>
            <person name="Arcadi E."/>
            <person name="Crisafi F."/>
            <person name="Denaro R."/>
            <person name="La Spada G."/>
            <person name="Messina E."/>
            <person name="Smedile F."/>
            <person name="Toshchakov S.V."/>
            <person name="Shevchenko M.A."/>
            <person name="Golyshin P.N."/>
            <person name="Golyshina O.V."/>
            <person name="Ferrer M."/>
            <person name="Rohde M."/>
            <person name="Mushegian A."/>
            <person name="Sorokin D.Y."/>
            <person name="Giuliano L."/>
            <person name="Yakimov M.M."/>
        </authorList>
    </citation>
    <scope>NUCLEOTIDE SEQUENCE [LARGE SCALE GENOMIC DNA]</scope>
    <source>
        <strain evidence="2">LC1Nh</strain>
    </source>
</reference>
<evidence type="ECO:0000313" key="1">
    <source>
        <dbReference type="EMBL" id="QGA80534.1"/>
    </source>
</evidence>
<evidence type="ECO:0000313" key="2">
    <source>
        <dbReference type="Proteomes" id="UP000377803"/>
    </source>
</evidence>